<organism evidence="14 15">
    <name type="scientific">Tsukamurella soli</name>
    <dbReference type="NCBI Taxonomy" id="644556"/>
    <lineage>
        <taxon>Bacteria</taxon>
        <taxon>Bacillati</taxon>
        <taxon>Actinomycetota</taxon>
        <taxon>Actinomycetes</taxon>
        <taxon>Mycobacteriales</taxon>
        <taxon>Tsukamurellaceae</taxon>
        <taxon>Tsukamurella</taxon>
    </lineage>
</organism>
<dbReference type="InterPro" id="IPR045229">
    <property type="entry name" value="TPP_enz"/>
</dbReference>
<evidence type="ECO:0000256" key="1">
    <source>
        <dbReference type="ARBA" id="ARBA00004974"/>
    </source>
</evidence>
<dbReference type="Gene3D" id="3.40.50.1220">
    <property type="entry name" value="TPP-binding domain"/>
    <property type="match status" value="1"/>
</dbReference>
<evidence type="ECO:0000256" key="6">
    <source>
        <dbReference type="ARBA" id="ARBA00022827"/>
    </source>
</evidence>
<evidence type="ECO:0000313" key="15">
    <source>
        <dbReference type="Proteomes" id="UP001500635"/>
    </source>
</evidence>
<comment type="catalytic activity">
    <reaction evidence="9">
        <text>2 pyruvate + H(+) = (2S)-2-acetolactate + CO2</text>
        <dbReference type="Rhea" id="RHEA:25249"/>
        <dbReference type="ChEBI" id="CHEBI:15361"/>
        <dbReference type="ChEBI" id="CHEBI:15378"/>
        <dbReference type="ChEBI" id="CHEBI:16526"/>
        <dbReference type="ChEBI" id="CHEBI:58476"/>
        <dbReference type="EC" id="2.2.1.6"/>
    </reaction>
</comment>
<dbReference type="CDD" id="cd00568">
    <property type="entry name" value="TPP_enzymes"/>
    <property type="match status" value="1"/>
</dbReference>
<evidence type="ECO:0000256" key="7">
    <source>
        <dbReference type="ARBA" id="ARBA00023052"/>
    </source>
</evidence>
<keyword evidence="7 10" id="KW-0786">Thiamine pyrophosphate</keyword>
<evidence type="ECO:0000256" key="10">
    <source>
        <dbReference type="RuleBase" id="RU362132"/>
    </source>
</evidence>
<sequence length="551" mass="55211">MVDRLYEYGIRSVFGVHGANSEDIFAAALRSEPRREGDLTVTVAKHEFGAGAMADGAARITGIPSVVLTTSGGGAMNAVAALAESYESRVPVLALIGCAARPGEGRGGFQDMLTPPGTVDALGVFQAVTGYAARITAPELLGPALDGALATLDRGLPAALLIPKDVQTAPAPDPSGAPALAGTRSVPVVPAAVVDLLRGAQRPLILLGEGASRAGLAKAVCDLVAATGAVVATTPNGRDACPPNAPFVGVTGVMGHPSSAAVAADADLILVLGSRLSATDRAGLDPHLGRATTVSVGADAPLRPVDSDVRTLDLAGWTAALAAELAGCAAPPWSDAQPTLLQPRQPDGVGTTCADATDALAAAIPPDALVFADAGNAGAAAIHRLPIGTGARFVVALGMGGMGYGIAGGIGAAIATGSHTVIIAGDGAFYMHGMEIHTAIEYDAPVTLVVLNNDAHGMCVTRENAFFPGVEGVNRFRHTDIGAGLRAMFPGLDVRSASDPAAVAATAADLLGSAPRGPSALVIDTDPLEIPPFAPLIQDHAPMAPPTQEQK</sequence>
<dbReference type="EC" id="2.2.1.6" evidence="4"/>
<dbReference type="RefSeq" id="WP_344992938.1">
    <property type="nucleotide sequence ID" value="NZ_BAABFR010000016.1"/>
</dbReference>
<evidence type="ECO:0000256" key="9">
    <source>
        <dbReference type="ARBA" id="ARBA00048670"/>
    </source>
</evidence>
<dbReference type="PANTHER" id="PTHR18968">
    <property type="entry name" value="THIAMINE PYROPHOSPHATE ENZYMES"/>
    <property type="match status" value="1"/>
</dbReference>
<feature type="domain" description="Thiamine pyrophosphate enzyme central" evidence="11">
    <location>
        <begin position="192"/>
        <end position="296"/>
    </location>
</feature>
<comment type="pathway">
    <text evidence="1">Amino-acid biosynthesis; L-isoleucine biosynthesis; L-isoleucine from 2-oxobutanoate: step 1/4.</text>
</comment>
<evidence type="ECO:0000256" key="8">
    <source>
        <dbReference type="ARBA" id="ARBA00023304"/>
    </source>
</evidence>
<dbReference type="Gene3D" id="3.40.50.970">
    <property type="match status" value="2"/>
</dbReference>
<evidence type="ECO:0000256" key="4">
    <source>
        <dbReference type="ARBA" id="ARBA00013145"/>
    </source>
</evidence>
<keyword evidence="15" id="KW-1185">Reference proteome</keyword>
<keyword evidence="8" id="KW-0100">Branched-chain amino acid biosynthesis</keyword>
<dbReference type="InterPro" id="IPR011766">
    <property type="entry name" value="TPP_enzyme_TPP-bd"/>
</dbReference>
<dbReference type="SUPFAM" id="SSF52518">
    <property type="entry name" value="Thiamin diphosphate-binding fold (THDP-binding)"/>
    <property type="match status" value="2"/>
</dbReference>
<dbReference type="EMBL" id="BAABFR010000016">
    <property type="protein sequence ID" value="GAA4388531.1"/>
    <property type="molecule type" value="Genomic_DNA"/>
</dbReference>
<keyword evidence="8" id="KW-0028">Amino-acid biosynthesis</keyword>
<dbReference type="SUPFAM" id="SSF52467">
    <property type="entry name" value="DHS-like NAD/FAD-binding domain"/>
    <property type="match status" value="1"/>
</dbReference>
<feature type="domain" description="Thiamine pyrophosphate enzyme TPP-binding" evidence="12">
    <location>
        <begin position="373"/>
        <end position="510"/>
    </location>
</feature>
<dbReference type="InterPro" id="IPR012000">
    <property type="entry name" value="Thiamin_PyroP_enz_cen_dom"/>
</dbReference>
<accession>A0ABP8JC42</accession>
<feature type="domain" description="Thiamine pyrophosphate enzyme N-terminal TPP-binding" evidence="13">
    <location>
        <begin position="1"/>
        <end position="112"/>
    </location>
</feature>
<evidence type="ECO:0000256" key="2">
    <source>
        <dbReference type="ARBA" id="ARBA00005025"/>
    </source>
</evidence>
<comment type="pathway">
    <text evidence="2">Amino-acid biosynthesis; L-valine biosynthesis; L-valine from pyruvate: step 1/4.</text>
</comment>
<evidence type="ECO:0000259" key="11">
    <source>
        <dbReference type="Pfam" id="PF00205"/>
    </source>
</evidence>
<keyword evidence="6" id="KW-0274">FAD</keyword>
<dbReference type="Pfam" id="PF02776">
    <property type="entry name" value="TPP_enzyme_N"/>
    <property type="match status" value="1"/>
</dbReference>
<dbReference type="InterPro" id="IPR029035">
    <property type="entry name" value="DHS-like_NAD/FAD-binding_dom"/>
</dbReference>
<dbReference type="CDD" id="cd07035">
    <property type="entry name" value="TPP_PYR_POX_like"/>
    <property type="match status" value="1"/>
</dbReference>
<dbReference type="PANTHER" id="PTHR18968:SF167">
    <property type="entry name" value="ACETOLACTATE SYNTHASE LARGE SUBUNIT ILVB2-RELATED"/>
    <property type="match status" value="1"/>
</dbReference>
<proteinExistence type="inferred from homology"/>
<dbReference type="Pfam" id="PF00205">
    <property type="entry name" value="TPP_enzyme_M"/>
    <property type="match status" value="1"/>
</dbReference>
<dbReference type="Pfam" id="PF02775">
    <property type="entry name" value="TPP_enzyme_C"/>
    <property type="match status" value="1"/>
</dbReference>
<dbReference type="Proteomes" id="UP001500635">
    <property type="component" value="Unassembled WGS sequence"/>
</dbReference>
<dbReference type="InterPro" id="IPR029061">
    <property type="entry name" value="THDP-binding"/>
</dbReference>
<reference evidence="15" key="1">
    <citation type="journal article" date="2019" name="Int. J. Syst. Evol. Microbiol.">
        <title>The Global Catalogue of Microorganisms (GCM) 10K type strain sequencing project: providing services to taxonomists for standard genome sequencing and annotation.</title>
        <authorList>
            <consortium name="The Broad Institute Genomics Platform"/>
            <consortium name="The Broad Institute Genome Sequencing Center for Infectious Disease"/>
            <person name="Wu L."/>
            <person name="Ma J."/>
        </authorList>
    </citation>
    <scope>NUCLEOTIDE SEQUENCE [LARGE SCALE GENOMIC DNA]</scope>
    <source>
        <strain evidence="15">JCM 17688</strain>
    </source>
</reference>
<protein>
    <recommendedName>
        <fullName evidence="4">acetolactate synthase</fullName>
        <ecNumber evidence="4">2.2.1.6</ecNumber>
    </recommendedName>
</protein>
<gene>
    <name evidence="14" type="ORF">GCM10023147_14180</name>
</gene>
<dbReference type="InterPro" id="IPR012001">
    <property type="entry name" value="Thiamin_PyroP_enz_TPP-bd_dom"/>
</dbReference>
<comment type="caution">
    <text evidence="14">The sequence shown here is derived from an EMBL/GenBank/DDBJ whole genome shotgun (WGS) entry which is preliminary data.</text>
</comment>
<evidence type="ECO:0000259" key="12">
    <source>
        <dbReference type="Pfam" id="PF02775"/>
    </source>
</evidence>
<evidence type="ECO:0000256" key="3">
    <source>
        <dbReference type="ARBA" id="ARBA00007812"/>
    </source>
</evidence>
<evidence type="ECO:0000259" key="13">
    <source>
        <dbReference type="Pfam" id="PF02776"/>
    </source>
</evidence>
<comment type="similarity">
    <text evidence="3 10">Belongs to the TPP enzyme family.</text>
</comment>
<name>A0ABP8JC42_9ACTN</name>
<evidence type="ECO:0000256" key="5">
    <source>
        <dbReference type="ARBA" id="ARBA00022630"/>
    </source>
</evidence>
<evidence type="ECO:0000313" key="14">
    <source>
        <dbReference type="EMBL" id="GAA4388531.1"/>
    </source>
</evidence>
<keyword evidence="5" id="KW-0285">Flavoprotein</keyword>